<keyword evidence="3" id="KW-1185">Reference proteome</keyword>
<feature type="region of interest" description="Disordered" evidence="1">
    <location>
        <begin position="1"/>
        <end position="25"/>
    </location>
</feature>
<comment type="caution">
    <text evidence="2">The sequence shown here is derived from an EMBL/GenBank/DDBJ whole genome shotgun (WGS) entry which is preliminary data.</text>
</comment>
<protein>
    <submittedName>
        <fullName evidence="2">Uncharacterized protein</fullName>
    </submittedName>
</protein>
<evidence type="ECO:0000313" key="3">
    <source>
        <dbReference type="Proteomes" id="UP001314229"/>
    </source>
</evidence>
<proteinExistence type="predicted"/>
<name>A0AAV1NVS0_SCOSC</name>
<sequence>MKLSLHSTLKKHSANDLQADKAGRTGPVRTHLSCNSSIVPAVEFQSFQEQWEALTSEERSNRCLSDKEVCRSHGEHTDIQQHYLQTCFVSVFCLVAAYGMPIISL</sequence>
<accession>A0AAV1NVS0</accession>
<organism evidence="2 3">
    <name type="scientific">Scomber scombrus</name>
    <name type="common">Atlantic mackerel</name>
    <name type="synonym">Scomber vernalis</name>
    <dbReference type="NCBI Taxonomy" id="13677"/>
    <lineage>
        <taxon>Eukaryota</taxon>
        <taxon>Metazoa</taxon>
        <taxon>Chordata</taxon>
        <taxon>Craniata</taxon>
        <taxon>Vertebrata</taxon>
        <taxon>Euteleostomi</taxon>
        <taxon>Actinopterygii</taxon>
        <taxon>Neopterygii</taxon>
        <taxon>Teleostei</taxon>
        <taxon>Neoteleostei</taxon>
        <taxon>Acanthomorphata</taxon>
        <taxon>Pelagiaria</taxon>
        <taxon>Scombriformes</taxon>
        <taxon>Scombridae</taxon>
        <taxon>Scomber</taxon>
    </lineage>
</organism>
<dbReference type="EMBL" id="CAWUFR010000056">
    <property type="protein sequence ID" value="CAK6962224.1"/>
    <property type="molecule type" value="Genomic_DNA"/>
</dbReference>
<evidence type="ECO:0000313" key="2">
    <source>
        <dbReference type="EMBL" id="CAK6962224.1"/>
    </source>
</evidence>
<dbReference type="AlphaFoldDB" id="A0AAV1NVS0"/>
<dbReference type="Proteomes" id="UP001314229">
    <property type="component" value="Unassembled WGS sequence"/>
</dbReference>
<evidence type="ECO:0000256" key="1">
    <source>
        <dbReference type="SAM" id="MobiDB-lite"/>
    </source>
</evidence>
<gene>
    <name evidence="2" type="ORF">FSCOSCO3_A008032</name>
</gene>
<reference evidence="2 3" key="1">
    <citation type="submission" date="2024-01" db="EMBL/GenBank/DDBJ databases">
        <authorList>
            <person name="Alioto T."/>
            <person name="Alioto T."/>
            <person name="Gomez Garrido J."/>
        </authorList>
    </citation>
    <scope>NUCLEOTIDE SEQUENCE [LARGE SCALE GENOMIC DNA]</scope>
</reference>